<proteinExistence type="predicted"/>
<dbReference type="InParanoid" id="A9UUG6"/>
<feature type="transmembrane region" description="Helical" evidence="6">
    <location>
        <begin position="365"/>
        <end position="389"/>
    </location>
</feature>
<gene>
    <name evidence="8" type="ORF">MONBRDRAFT_6860</name>
</gene>
<evidence type="ECO:0000256" key="5">
    <source>
        <dbReference type="ARBA" id="ARBA00032658"/>
    </source>
</evidence>
<evidence type="ECO:0000256" key="1">
    <source>
        <dbReference type="ARBA" id="ARBA00004127"/>
    </source>
</evidence>
<dbReference type="RefSeq" id="XP_001744194.1">
    <property type="nucleotide sequence ID" value="XM_001744142.1"/>
</dbReference>
<dbReference type="PRINTS" id="PR01000">
    <property type="entry name" value="SREBPS2PTASE"/>
</dbReference>
<keyword evidence="2 6" id="KW-0812">Transmembrane</keyword>
<dbReference type="GO" id="GO:0006508">
    <property type="term" value="P:proteolysis"/>
    <property type="evidence" value="ECO:0007669"/>
    <property type="project" value="InterPro"/>
</dbReference>
<dbReference type="FunCoup" id="A9UUG6">
    <property type="interactions" value="947"/>
</dbReference>
<dbReference type="GO" id="GO:0016020">
    <property type="term" value="C:membrane"/>
    <property type="evidence" value="ECO:0007669"/>
    <property type="project" value="InterPro"/>
</dbReference>
<dbReference type="PANTHER" id="PTHR13325">
    <property type="entry name" value="PROTEASE M50 MEMBRANE-BOUND TRANSCRIPTION FACTOR SITE 2 PROTEASE"/>
    <property type="match status" value="1"/>
</dbReference>
<evidence type="ECO:0000256" key="2">
    <source>
        <dbReference type="ARBA" id="ARBA00022692"/>
    </source>
</evidence>
<accession>A9UUG6</accession>
<keyword evidence="3 6" id="KW-1133">Transmembrane helix</keyword>
<dbReference type="STRING" id="81824.A9UUG6"/>
<name>A9UUG6_MONBE</name>
<feature type="transmembrane region" description="Helical" evidence="6">
    <location>
        <begin position="85"/>
        <end position="112"/>
    </location>
</feature>
<dbReference type="InterPro" id="IPR008915">
    <property type="entry name" value="Peptidase_M50"/>
</dbReference>
<protein>
    <recommendedName>
        <fullName evidence="5">Endopeptidase S2P</fullName>
    </recommendedName>
</protein>
<evidence type="ECO:0000259" key="7">
    <source>
        <dbReference type="Pfam" id="PF02163"/>
    </source>
</evidence>
<dbReference type="Proteomes" id="UP000001357">
    <property type="component" value="Unassembled WGS sequence"/>
</dbReference>
<evidence type="ECO:0000313" key="9">
    <source>
        <dbReference type="Proteomes" id="UP000001357"/>
    </source>
</evidence>
<dbReference type="eggNOG" id="KOG2921">
    <property type="taxonomic scope" value="Eukaryota"/>
</dbReference>
<keyword evidence="9" id="KW-1185">Reference proteome</keyword>
<evidence type="ECO:0000256" key="6">
    <source>
        <dbReference type="SAM" id="Phobius"/>
    </source>
</evidence>
<dbReference type="PANTHER" id="PTHR13325:SF3">
    <property type="entry name" value="MEMBRANE-BOUND TRANSCRIPTION FACTOR SITE-2 PROTEASE"/>
    <property type="match status" value="1"/>
</dbReference>
<reference evidence="8 9" key="1">
    <citation type="journal article" date="2008" name="Nature">
        <title>The genome of the choanoflagellate Monosiga brevicollis and the origin of metazoans.</title>
        <authorList>
            <consortium name="JGI Sequencing"/>
            <person name="King N."/>
            <person name="Westbrook M.J."/>
            <person name="Young S.L."/>
            <person name="Kuo A."/>
            <person name="Abedin M."/>
            <person name="Chapman J."/>
            <person name="Fairclough S."/>
            <person name="Hellsten U."/>
            <person name="Isogai Y."/>
            <person name="Letunic I."/>
            <person name="Marr M."/>
            <person name="Pincus D."/>
            <person name="Putnam N."/>
            <person name="Rokas A."/>
            <person name="Wright K.J."/>
            <person name="Zuzow R."/>
            <person name="Dirks W."/>
            <person name="Good M."/>
            <person name="Goodstein D."/>
            <person name="Lemons D."/>
            <person name="Li W."/>
            <person name="Lyons J.B."/>
            <person name="Morris A."/>
            <person name="Nichols S."/>
            <person name="Richter D.J."/>
            <person name="Salamov A."/>
            <person name="Bork P."/>
            <person name="Lim W.A."/>
            <person name="Manning G."/>
            <person name="Miller W.T."/>
            <person name="McGinnis W."/>
            <person name="Shapiro H."/>
            <person name="Tjian R."/>
            <person name="Grigoriev I.V."/>
            <person name="Rokhsar D."/>
        </authorList>
    </citation>
    <scope>NUCLEOTIDE SEQUENCE [LARGE SCALE GENOMIC DNA]</scope>
    <source>
        <strain evidence="9">MX1 / ATCC 50154</strain>
    </source>
</reference>
<organism evidence="8 9">
    <name type="scientific">Monosiga brevicollis</name>
    <name type="common">Choanoflagellate</name>
    <dbReference type="NCBI Taxonomy" id="81824"/>
    <lineage>
        <taxon>Eukaryota</taxon>
        <taxon>Choanoflagellata</taxon>
        <taxon>Craspedida</taxon>
        <taxon>Salpingoecidae</taxon>
        <taxon>Monosiga</taxon>
    </lineage>
</organism>
<dbReference type="GO" id="GO:0004222">
    <property type="term" value="F:metalloendopeptidase activity"/>
    <property type="evidence" value="ECO:0007669"/>
    <property type="project" value="InterPro"/>
</dbReference>
<evidence type="ECO:0000256" key="4">
    <source>
        <dbReference type="ARBA" id="ARBA00023136"/>
    </source>
</evidence>
<dbReference type="EMBL" id="CH991546">
    <property type="protein sequence ID" value="EDQ90897.1"/>
    <property type="molecule type" value="Genomic_DNA"/>
</dbReference>
<feature type="transmembrane region" description="Helical" evidence="6">
    <location>
        <begin position="242"/>
        <end position="259"/>
    </location>
</feature>
<evidence type="ECO:0000313" key="8">
    <source>
        <dbReference type="EMBL" id="EDQ90897.1"/>
    </source>
</evidence>
<feature type="transmembrane region" description="Helical" evidence="6">
    <location>
        <begin position="6"/>
        <end position="27"/>
    </location>
</feature>
<sequence length="394" mass="43378">MSSWSTWPFFLQLFVVWVAYNGIQVALQAAFGRRYRSFLEGCGLSLGSFGFRWHTSRADRLAVFISRWGVNFWRHWFAVGGHVSVAIMVLAILLVFYNLGSLLIAVLHAALVQSTRGFSRRLSEVDPNNYSVTGSSAGAPSTAHHPPSTEGLGHEPVMMVVPLIPGVNLPVSHLGYLIVAVFINAVLHEIGHAVAARCQAVFVRSGGAFFTVVYPGAYVELDTEHLQNCTPFQQLQIAGAGIWHNVILTLSAALLLIIFPDGDCVTETIADWNECLRNVFVYIASSVSTHGLAWFDRGHSLCFTHAALEMRNRFHNFSCLPARQISPSLALVNALPCIQFDGELVLNQAMTLLLSSSRFDEERRVFLVHAIVLLMTAASALLLVCSLIWQLVVT</sequence>
<keyword evidence="4 6" id="KW-0472">Membrane</keyword>
<dbReference type="KEGG" id="mbr:MONBRDRAFT_6860"/>
<dbReference type="GeneID" id="5889442"/>
<dbReference type="AlphaFoldDB" id="A9UUG6"/>
<evidence type="ECO:0000256" key="3">
    <source>
        <dbReference type="ARBA" id="ARBA00022989"/>
    </source>
</evidence>
<dbReference type="InterPro" id="IPR001193">
    <property type="entry name" value="MBTPS2"/>
</dbReference>
<feature type="domain" description="Peptidase M50" evidence="7">
    <location>
        <begin position="176"/>
        <end position="375"/>
    </location>
</feature>
<dbReference type="GO" id="GO:0012505">
    <property type="term" value="C:endomembrane system"/>
    <property type="evidence" value="ECO:0007669"/>
    <property type="project" value="UniProtKB-SubCell"/>
</dbReference>
<comment type="subcellular location">
    <subcellularLocation>
        <location evidence="1">Endomembrane system</location>
        <topology evidence="1">Multi-pass membrane protein</topology>
    </subcellularLocation>
</comment>
<dbReference type="Pfam" id="PF02163">
    <property type="entry name" value="Peptidase_M50"/>
    <property type="match status" value="1"/>
</dbReference>